<dbReference type="InterPro" id="IPR001810">
    <property type="entry name" value="F-box_dom"/>
</dbReference>
<dbReference type="InterPro" id="IPR055411">
    <property type="entry name" value="LRR_FXL15/At3g58940/PEG3-like"/>
</dbReference>
<dbReference type="Gene3D" id="1.20.1280.50">
    <property type="match status" value="1"/>
</dbReference>
<dbReference type="EMBL" id="JAMRDG010000001">
    <property type="protein sequence ID" value="KAJ3701277.1"/>
    <property type="molecule type" value="Genomic_DNA"/>
</dbReference>
<comment type="caution">
    <text evidence="2">The sequence shown here is derived from an EMBL/GenBank/DDBJ whole genome shotgun (WGS) entry which is preliminary data.</text>
</comment>
<dbReference type="InterPro" id="IPR036047">
    <property type="entry name" value="F-box-like_dom_sf"/>
</dbReference>
<gene>
    <name evidence="2" type="ORF">LUZ61_004982</name>
</gene>
<reference evidence="2 3" key="1">
    <citation type="journal article" date="2022" name="Cell">
        <title>Repeat-based holocentromeres influence genome architecture and karyotype evolution.</title>
        <authorList>
            <person name="Hofstatter P.G."/>
            <person name="Thangavel G."/>
            <person name="Lux T."/>
            <person name="Neumann P."/>
            <person name="Vondrak T."/>
            <person name="Novak P."/>
            <person name="Zhang M."/>
            <person name="Costa L."/>
            <person name="Castellani M."/>
            <person name="Scott A."/>
            <person name="Toegelov H."/>
            <person name="Fuchs J."/>
            <person name="Mata-Sucre Y."/>
            <person name="Dias Y."/>
            <person name="Vanzela A.L.L."/>
            <person name="Huettel B."/>
            <person name="Almeida C.C.S."/>
            <person name="Simkova H."/>
            <person name="Souza G."/>
            <person name="Pedrosa-Harand A."/>
            <person name="Macas J."/>
            <person name="Mayer K.F.X."/>
            <person name="Houben A."/>
            <person name="Marques A."/>
        </authorList>
    </citation>
    <scope>NUCLEOTIDE SEQUENCE [LARGE SCALE GENOMIC DNA]</scope>
    <source>
        <strain evidence="2">RhyTen1mFocal</strain>
    </source>
</reference>
<dbReference type="InterPro" id="IPR053197">
    <property type="entry name" value="F-box_SCFL_complex_component"/>
</dbReference>
<dbReference type="Pfam" id="PF00646">
    <property type="entry name" value="F-box"/>
    <property type="match status" value="1"/>
</dbReference>
<evidence type="ECO:0000259" key="1">
    <source>
        <dbReference type="PROSITE" id="PS50181"/>
    </source>
</evidence>
<dbReference type="Proteomes" id="UP001210211">
    <property type="component" value="Unassembled WGS sequence"/>
</dbReference>
<organism evidence="2 3">
    <name type="scientific">Rhynchospora tenuis</name>
    <dbReference type="NCBI Taxonomy" id="198213"/>
    <lineage>
        <taxon>Eukaryota</taxon>
        <taxon>Viridiplantae</taxon>
        <taxon>Streptophyta</taxon>
        <taxon>Embryophyta</taxon>
        <taxon>Tracheophyta</taxon>
        <taxon>Spermatophyta</taxon>
        <taxon>Magnoliopsida</taxon>
        <taxon>Liliopsida</taxon>
        <taxon>Poales</taxon>
        <taxon>Cyperaceae</taxon>
        <taxon>Cyperoideae</taxon>
        <taxon>Rhynchosporeae</taxon>
        <taxon>Rhynchospora</taxon>
    </lineage>
</organism>
<dbReference type="SUPFAM" id="SSF81383">
    <property type="entry name" value="F-box domain"/>
    <property type="match status" value="1"/>
</dbReference>
<dbReference type="AlphaFoldDB" id="A0AAD6EU37"/>
<dbReference type="PANTHER" id="PTHR34223">
    <property type="entry name" value="OS11G0201299 PROTEIN"/>
    <property type="match status" value="1"/>
</dbReference>
<feature type="domain" description="F-box" evidence="1">
    <location>
        <begin position="4"/>
        <end position="51"/>
    </location>
</feature>
<dbReference type="Gene3D" id="3.80.10.10">
    <property type="entry name" value="Ribonuclease Inhibitor"/>
    <property type="match status" value="1"/>
</dbReference>
<sequence>MSGVDRLSDLPLEIKTSILRLLPIEEAVRTSRLSRSWRYVWTQLTRLFLNLSYPYDPEMPLARVKVVEYIIFCLRAPLIDLFLDLWYFGDDHKAPHLFKFLHSIFPKDGLQTLSIDNYGDTVQIELPYFPSLRVLSLSRLTLNHLLLPSDFQGFAHLEDLSLDNVWIYQRDIQYLIDGSTNLKVFRGYLYTYDEEPLSLTFSSPKLTSIDYYFHEYTKEVKVVNAPCLEEAQISADTSYSSEEEEFALIAMSTSKFMMEVANVSDLSFDFNTLMYLSQDAMSCALRVQFLRLRSLHLTEDFSCLDERVFATFCCLLRNMPILESLEIKCCYPQSKPDAFPLNKCVKKEDSISCLEQTLKRLTIFVTKTISTSVIGMISCIVLNANVLKLVEIIYMEDSKVEPRIVKGLNLVPKASSDVKVVFSSISARR</sequence>
<evidence type="ECO:0000313" key="2">
    <source>
        <dbReference type="EMBL" id="KAJ3701277.1"/>
    </source>
</evidence>
<proteinExistence type="predicted"/>
<dbReference type="PANTHER" id="PTHR34223:SF51">
    <property type="entry name" value="OS06G0556300 PROTEIN"/>
    <property type="match status" value="1"/>
</dbReference>
<accession>A0AAD6EU37</accession>
<keyword evidence="3" id="KW-1185">Reference proteome</keyword>
<name>A0AAD6EU37_9POAL</name>
<dbReference type="PROSITE" id="PS50181">
    <property type="entry name" value="FBOX"/>
    <property type="match status" value="1"/>
</dbReference>
<dbReference type="Pfam" id="PF24758">
    <property type="entry name" value="LRR_At5g56370"/>
    <property type="match status" value="1"/>
</dbReference>
<dbReference type="SUPFAM" id="SSF52047">
    <property type="entry name" value="RNI-like"/>
    <property type="match status" value="1"/>
</dbReference>
<evidence type="ECO:0000313" key="3">
    <source>
        <dbReference type="Proteomes" id="UP001210211"/>
    </source>
</evidence>
<protein>
    <recommendedName>
        <fullName evidence="1">F-box domain-containing protein</fullName>
    </recommendedName>
</protein>
<dbReference type="InterPro" id="IPR032675">
    <property type="entry name" value="LRR_dom_sf"/>
</dbReference>